<reference evidence="2" key="1">
    <citation type="submission" date="2022-11" db="EMBL/GenBank/DDBJ databases">
        <authorList>
            <person name="Kikuchi T."/>
        </authorList>
    </citation>
    <scope>NUCLEOTIDE SEQUENCE</scope>
    <source>
        <strain evidence="2">PS1010</strain>
    </source>
</reference>
<evidence type="ECO:0000313" key="3">
    <source>
        <dbReference type="Proteomes" id="UP001152747"/>
    </source>
</evidence>
<comment type="caution">
    <text evidence="2">The sequence shown here is derived from an EMBL/GenBank/DDBJ whole genome shotgun (WGS) entry which is preliminary data.</text>
</comment>
<keyword evidence="1" id="KW-0175">Coiled coil</keyword>
<dbReference type="GO" id="GO:0009267">
    <property type="term" value="P:cellular response to starvation"/>
    <property type="evidence" value="ECO:0007669"/>
    <property type="project" value="TreeGrafter"/>
</dbReference>
<dbReference type="GO" id="GO:0097632">
    <property type="term" value="C:extrinsic component of phagophore assembly site membrane"/>
    <property type="evidence" value="ECO:0007669"/>
    <property type="project" value="TreeGrafter"/>
</dbReference>
<dbReference type="Proteomes" id="UP001152747">
    <property type="component" value="Unassembled WGS sequence"/>
</dbReference>
<organism evidence="2 3">
    <name type="scientific">Caenorhabditis angaria</name>
    <dbReference type="NCBI Taxonomy" id="860376"/>
    <lineage>
        <taxon>Eukaryota</taxon>
        <taxon>Metazoa</taxon>
        <taxon>Ecdysozoa</taxon>
        <taxon>Nematoda</taxon>
        <taxon>Chromadorea</taxon>
        <taxon>Rhabditida</taxon>
        <taxon>Rhabditina</taxon>
        <taxon>Rhabditomorpha</taxon>
        <taxon>Rhabditoidea</taxon>
        <taxon>Rhabditidae</taxon>
        <taxon>Peloderinae</taxon>
        <taxon>Caenorhabditis</taxon>
    </lineage>
</organism>
<dbReference type="GO" id="GO:0097629">
    <property type="term" value="C:extrinsic component of omegasome membrane"/>
    <property type="evidence" value="ECO:0007669"/>
    <property type="project" value="TreeGrafter"/>
</dbReference>
<evidence type="ECO:0000313" key="2">
    <source>
        <dbReference type="EMBL" id="CAI5438273.1"/>
    </source>
</evidence>
<dbReference type="GO" id="GO:0005776">
    <property type="term" value="C:autophagosome"/>
    <property type="evidence" value="ECO:0007669"/>
    <property type="project" value="TreeGrafter"/>
</dbReference>
<dbReference type="GO" id="GO:0016240">
    <property type="term" value="P:autophagosome membrane docking"/>
    <property type="evidence" value="ECO:0007669"/>
    <property type="project" value="TreeGrafter"/>
</dbReference>
<dbReference type="GO" id="GO:0000423">
    <property type="term" value="P:mitophagy"/>
    <property type="evidence" value="ECO:0007669"/>
    <property type="project" value="TreeGrafter"/>
</dbReference>
<proteinExistence type="predicted"/>
<gene>
    <name evidence="2" type="ORF">CAMP_LOCUS910</name>
</gene>
<dbReference type="PANTHER" id="PTHR13664:SF0">
    <property type="entry name" value="BECLIN 1-ASSOCIATED AUTOPHAGY-RELATED KEY REGULATOR"/>
    <property type="match status" value="1"/>
</dbReference>
<dbReference type="EMBL" id="CANHGI010000001">
    <property type="protein sequence ID" value="CAI5438273.1"/>
    <property type="molecule type" value="Genomic_DNA"/>
</dbReference>
<dbReference type="GO" id="GO:0035014">
    <property type="term" value="F:phosphatidylinositol 3-kinase regulator activity"/>
    <property type="evidence" value="ECO:0007669"/>
    <property type="project" value="TreeGrafter"/>
</dbReference>
<dbReference type="GO" id="GO:0035032">
    <property type="term" value="C:phosphatidylinositol 3-kinase complex, class III"/>
    <property type="evidence" value="ECO:0007669"/>
    <property type="project" value="TreeGrafter"/>
</dbReference>
<sequence length="403" mass="46937">MDKSPTKTNEPIVFHRIRRHSTQPTVPIKVNRGIHQSDGIGSPTDQAFAPPGVVTKIDSIQNRKISKTINYKRMICTNCHNKTNCFCKKCTMEKLKLYSRKENVKLKNDEKNKLLKEIMEYEEVPTNLKNEIAKHLDKIIRLRKKIENAEMRIAMKQVELEKEDDKKKNIFTHKDFKESFASQNRGIERLKESKNHRLIYLSQAEKALQIQRRKYCNLVTNNSNTWAVVSESTSIQGRAFYVRSSLINDKHRMRLTTFLPNGTVCLPGDLHSPFAAITYTVQLVHLFNLIFNFRPPVQINHRDICVRDRWPKEVIGQDWLTICDSIIYLCSYVGIDTKKLKYSTPHANLCEFTNYIIQRQGDISKLGAKPLHDLVAVHKMLTTQRPEVAIRKEEEDESWIFVD</sequence>
<dbReference type="AlphaFoldDB" id="A0A9P1I5Z8"/>
<dbReference type="OrthoDB" id="5863900at2759"/>
<dbReference type="GO" id="GO:0043495">
    <property type="term" value="F:protein-membrane adaptor activity"/>
    <property type="evidence" value="ECO:0007669"/>
    <property type="project" value="TreeGrafter"/>
</dbReference>
<feature type="coiled-coil region" evidence="1">
    <location>
        <begin position="104"/>
        <end position="168"/>
    </location>
</feature>
<protein>
    <submittedName>
        <fullName evidence="2">Uncharacterized protein</fullName>
    </submittedName>
</protein>
<keyword evidence="3" id="KW-1185">Reference proteome</keyword>
<name>A0A9P1I5Z8_9PELO</name>
<evidence type="ECO:0000256" key="1">
    <source>
        <dbReference type="SAM" id="Coils"/>
    </source>
</evidence>
<accession>A0A9P1I5Z8</accession>
<dbReference type="PANTHER" id="PTHR13664">
    <property type="entry name" value="BECLIN 1-ASSOCIATED AUTOPHAGY-RELATED KEY REGULATOR"/>
    <property type="match status" value="1"/>
</dbReference>
<dbReference type="GO" id="GO:0000045">
    <property type="term" value="P:autophagosome assembly"/>
    <property type="evidence" value="ECO:0007669"/>
    <property type="project" value="TreeGrafter"/>
</dbReference>